<accession>A0A1F2UHC7</accession>
<dbReference type="SMART" id="SM01120">
    <property type="entry name" value="Dak2"/>
    <property type="match status" value="1"/>
</dbReference>
<dbReference type="Pfam" id="PF13684">
    <property type="entry name" value="FakA-like_C"/>
    <property type="match status" value="1"/>
</dbReference>
<organism evidence="2 3">
    <name type="scientific">Candidatus Aquicultor primus</name>
    <dbReference type="NCBI Taxonomy" id="1797195"/>
    <lineage>
        <taxon>Bacteria</taxon>
        <taxon>Bacillati</taxon>
        <taxon>Actinomycetota</taxon>
        <taxon>Candidatus Aquicultoria</taxon>
        <taxon>Candidatus Aquicultorales</taxon>
        <taxon>Candidatus Aquicultoraceae</taxon>
        <taxon>Candidatus Aquicultor</taxon>
    </lineage>
</organism>
<evidence type="ECO:0000259" key="1">
    <source>
        <dbReference type="PROSITE" id="PS51480"/>
    </source>
</evidence>
<dbReference type="EMBL" id="MELI01000095">
    <property type="protein sequence ID" value="OFW32444.1"/>
    <property type="molecule type" value="Genomic_DNA"/>
</dbReference>
<dbReference type="PANTHER" id="PTHR33434:SF4">
    <property type="entry name" value="PHOSPHATASE PROTEIN"/>
    <property type="match status" value="1"/>
</dbReference>
<dbReference type="SUPFAM" id="SSF101473">
    <property type="entry name" value="DhaL-like"/>
    <property type="match status" value="1"/>
</dbReference>
<dbReference type="InterPro" id="IPR036117">
    <property type="entry name" value="DhaL_dom_sf"/>
</dbReference>
<dbReference type="InterPro" id="IPR050270">
    <property type="entry name" value="DegV_domain_contain"/>
</dbReference>
<dbReference type="AlphaFoldDB" id="A0A1F2UHC7"/>
<dbReference type="InterPro" id="IPR033470">
    <property type="entry name" value="FakA-like_C"/>
</dbReference>
<dbReference type="InterPro" id="IPR004007">
    <property type="entry name" value="DhaL_dom"/>
</dbReference>
<protein>
    <recommendedName>
        <fullName evidence="1">DhaL domain-containing protein</fullName>
    </recommendedName>
</protein>
<dbReference type="Gene3D" id="1.25.40.340">
    <property type="match status" value="1"/>
</dbReference>
<dbReference type="NCBIfam" id="TIGR03599">
    <property type="entry name" value="YloV"/>
    <property type="match status" value="1"/>
</dbReference>
<dbReference type="GO" id="GO:0004371">
    <property type="term" value="F:glycerone kinase activity"/>
    <property type="evidence" value="ECO:0007669"/>
    <property type="project" value="InterPro"/>
</dbReference>
<dbReference type="InterPro" id="IPR019986">
    <property type="entry name" value="YloV-like"/>
</dbReference>
<comment type="caution">
    <text evidence="2">The sequence shown here is derived from an EMBL/GenBank/DDBJ whole genome shotgun (WGS) entry which is preliminary data.</text>
</comment>
<dbReference type="PROSITE" id="PS51480">
    <property type="entry name" value="DHAL"/>
    <property type="match status" value="1"/>
</dbReference>
<dbReference type="Proteomes" id="UP000178086">
    <property type="component" value="Unassembled WGS sequence"/>
</dbReference>
<name>A0A1F2UHC7_9ACTN</name>
<dbReference type="Pfam" id="PF02734">
    <property type="entry name" value="Dak2"/>
    <property type="match status" value="1"/>
</dbReference>
<dbReference type="SMART" id="SM01121">
    <property type="entry name" value="Dak1_2"/>
    <property type="match status" value="1"/>
</dbReference>
<feature type="domain" description="DhaL" evidence="1">
    <location>
        <begin position="16"/>
        <end position="208"/>
    </location>
</feature>
<evidence type="ECO:0000313" key="3">
    <source>
        <dbReference type="Proteomes" id="UP000178086"/>
    </source>
</evidence>
<proteinExistence type="predicted"/>
<reference evidence="2 3" key="1">
    <citation type="journal article" date="2016" name="Nat. Commun.">
        <title>Thousands of microbial genomes shed light on interconnected biogeochemical processes in an aquifer system.</title>
        <authorList>
            <person name="Anantharaman K."/>
            <person name="Brown C.T."/>
            <person name="Hug L.A."/>
            <person name="Sharon I."/>
            <person name="Castelle C.J."/>
            <person name="Probst A.J."/>
            <person name="Thomas B.C."/>
            <person name="Singh A."/>
            <person name="Wilkins M.J."/>
            <person name="Karaoz U."/>
            <person name="Brodie E.L."/>
            <person name="Williams K.H."/>
            <person name="Hubbard S.S."/>
            <person name="Banfield J.F."/>
        </authorList>
    </citation>
    <scope>NUCLEOTIDE SEQUENCE [LARGE SCALE GENOMIC DNA]</scope>
</reference>
<dbReference type="InterPro" id="IPR048394">
    <property type="entry name" value="FakA-like_M"/>
</dbReference>
<dbReference type="GO" id="GO:0006071">
    <property type="term" value="P:glycerol metabolic process"/>
    <property type="evidence" value="ECO:0007669"/>
    <property type="project" value="InterPro"/>
</dbReference>
<dbReference type="PANTHER" id="PTHR33434">
    <property type="entry name" value="DEGV DOMAIN-CONTAINING PROTEIN DR_1986-RELATED"/>
    <property type="match status" value="1"/>
</dbReference>
<sequence length="539" mass="57956">MKASLRDLLPETIKKGDIAYLVSASLAALVKYQDEINRLNVYPVPDGDTGTNMVLTMKTVRDETVKAGDASIAELARVITRGSLMGARGNSGVILSQIIRGICESIAKYEELNSDVIIEALDNGATTAYGAVKKPVEGTMLTVIKDMARAGRRLLGKNLHPADLLAYIIEEGKRSVERTPELLSILKESGVVDAGGYGLLIMAKGILSAQKGIKLENGIVDEKDRLTIVDEGIEFTYCTEFILTSEGIDLDQVEIELEKFGDSVLVVGTPELTKIHVHTNDPGAVVQIATGLGAISEVQINNIIEQSKVRTESLKEEGALVQEQGIGIIAVASGEGVKEILSNLGVHAIVDGGQSMNPSTADLVAAANKLRHAEVIILPNNKNIILAAQQVDGLTDKRVKVVATTSIPEAFGVMLAFDEEVSLDRNIEAMTIECDEVKTGEVTYAVRDTKHGDVKKGEAIGLYDGDIKASGGDVLATTMELLEMMIDDESEVVTILAGDTIDADQIDRLTTMFEGRFPDIELDMHYGGQPVYYFLIGIE</sequence>
<dbReference type="Pfam" id="PF21645">
    <property type="entry name" value="FakA-like_M"/>
    <property type="match status" value="1"/>
</dbReference>
<gene>
    <name evidence="2" type="ORF">A2074_03620</name>
</gene>
<evidence type="ECO:0000313" key="2">
    <source>
        <dbReference type="EMBL" id="OFW32444.1"/>
    </source>
</evidence>